<feature type="region of interest" description="Disordered" evidence="1">
    <location>
        <begin position="1"/>
        <end position="36"/>
    </location>
</feature>
<dbReference type="EMBL" id="ATLV01019087">
    <property type="status" value="NOT_ANNOTATED_CDS"/>
    <property type="molecule type" value="Genomic_DNA"/>
</dbReference>
<accession>A0A084W048</accession>
<evidence type="ECO:0000313" key="4">
    <source>
        <dbReference type="Proteomes" id="UP000030765"/>
    </source>
</evidence>
<sequence length="68" mass="7466">MKVDPKITTEQQQHQHQQLPEGSGNSEPNMAKAGQSPNWRPRCNCCLFGATLPTISSGDQLLFRSGRG</sequence>
<dbReference type="EnsemblMetazoa" id="ASIC011529-RA">
    <property type="protein sequence ID" value="ASIC011529-PA"/>
    <property type="gene ID" value="ASIC011529"/>
</dbReference>
<keyword evidence="4" id="KW-1185">Reference proteome</keyword>
<organism evidence="2">
    <name type="scientific">Anopheles sinensis</name>
    <name type="common">Mosquito</name>
    <dbReference type="NCBI Taxonomy" id="74873"/>
    <lineage>
        <taxon>Eukaryota</taxon>
        <taxon>Metazoa</taxon>
        <taxon>Ecdysozoa</taxon>
        <taxon>Arthropoda</taxon>
        <taxon>Hexapoda</taxon>
        <taxon>Insecta</taxon>
        <taxon>Pterygota</taxon>
        <taxon>Neoptera</taxon>
        <taxon>Endopterygota</taxon>
        <taxon>Diptera</taxon>
        <taxon>Nematocera</taxon>
        <taxon>Culicoidea</taxon>
        <taxon>Culicidae</taxon>
        <taxon>Anophelinae</taxon>
        <taxon>Anopheles</taxon>
    </lineage>
</organism>
<evidence type="ECO:0000313" key="2">
    <source>
        <dbReference type="EMBL" id="KFB43592.1"/>
    </source>
</evidence>
<dbReference type="VEuPathDB" id="VectorBase:ASIC011529"/>
<dbReference type="AlphaFoldDB" id="A0A084W048"/>
<reference evidence="2 4" key="1">
    <citation type="journal article" date="2014" name="BMC Genomics">
        <title>Genome sequence of Anopheles sinensis provides insight into genetics basis of mosquito competence for malaria parasites.</title>
        <authorList>
            <person name="Zhou D."/>
            <person name="Zhang D."/>
            <person name="Ding G."/>
            <person name="Shi L."/>
            <person name="Hou Q."/>
            <person name="Ye Y."/>
            <person name="Xu Y."/>
            <person name="Zhou H."/>
            <person name="Xiong C."/>
            <person name="Li S."/>
            <person name="Yu J."/>
            <person name="Hong S."/>
            <person name="Yu X."/>
            <person name="Zou P."/>
            <person name="Chen C."/>
            <person name="Chang X."/>
            <person name="Wang W."/>
            <person name="Lv Y."/>
            <person name="Sun Y."/>
            <person name="Ma L."/>
            <person name="Shen B."/>
            <person name="Zhu C."/>
        </authorList>
    </citation>
    <scope>NUCLEOTIDE SEQUENCE [LARGE SCALE GENOMIC DNA]</scope>
</reference>
<dbReference type="EMBL" id="KE525262">
    <property type="protein sequence ID" value="KFB43592.1"/>
    <property type="molecule type" value="Genomic_DNA"/>
</dbReference>
<gene>
    <name evidence="2" type="ORF">ZHAS_00011529</name>
</gene>
<dbReference type="Proteomes" id="UP000030765">
    <property type="component" value="Unassembled WGS sequence"/>
</dbReference>
<proteinExistence type="predicted"/>
<name>A0A084W048_ANOSI</name>
<evidence type="ECO:0000256" key="1">
    <source>
        <dbReference type="SAM" id="MobiDB-lite"/>
    </source>
</evidence>
<protein>
    <submittedName>
        <fullName evidence="2 3">Uncharacterized protein</fullName>
    </submittedName>
</protein>
<evidence type="ECO:0000313" key="3">
    <source>
        <dbReference type="EnsemblMetazoa" id="ASIC011529-PA"/>
    </source>
</evidence>
<reference evidence="3" key="2">
    <citation type="submission" date="2020-05" db="UniProtKB">
        <authorList>
            <consortium name="EnsemblMetazoa"/>
        </authorList>
    </citation>
    <scope>IDENTIFICATION</scope>
</reference>